<keyword evidence="2" id="KW-1185">Reference proteome</keyword>
<accession>A0A4Y2DQP4</accession>
<dbReference type="EMBL" id="BGPR01000418">
    <property type="protein sequence ID" value="GBM19152.1"/>
    <property type="molecule type" value="Genomic_DNA"/>
</dbReference>
<dbReference type="Gene3D" id="3.30.420.10">
    <property type="entry name" value="Ribonuclease H-like superfamily/Ribonuclease H"/>
    <property type="match status" value="1"/>
</dbReference>
<dbReference type="Proteomes" id="UP000499080">
    <property type="component" value="Unassembled WGS sequence"/>
</dbReference>
<dbReference type="PANTHER" id="PTHR46060">
    <property type="entry name" value="MARINER MOS1 TRANSPOSASE-LIKE PROTEIN"/>
    <property type="match status" value="1"/>
</dbReference>
<dbReference type="OrthoDB" id="10017160at2759"/>
<name>A0A4Y2DQP4_ARAVE</name>
<sequence>MQNRRRGMLSGGAVLLYDNARPHTAAVTQELLDQFGWETFDYLPYSPDLSPSDFHLFLKLKEFLGDKSFRSDEDLENAVYVEFTAPTYFLPLRIANSLLPRTAMRENLFWMRLDVFNE</sequence>
<dbReference type="InterPro" id="IPR036397">
    <property type="entry name" value="RNaseH_sf"/>
</dbReference>
<reference evidence="1 2" key="1">
    <citation type="journal article" date="2019" name="Sci. Rep.">
        <title>Orb-weaving spider Araneus ventricosus genome elucidates the spidroin gene catalogue.</title>
        <authorList>
            <person name="Kono N."/>
            <person name="Nakamura H."/>
            <person name="Ohtoshi R."/>
            <person name="Moran D.A.P."/>
            <person name="Shinohara A."/>
            <person name="Yoshida Y."/>
            <person name="Fujiwara M."/>
            <person name="Mori M."/>
            <person name="Tomita M."/>
            <person name="Arakawa K."/>
        </authorList>
    </citation>
    <scope>NUCLEOTIDE SEQUENCE [LARGE SCALE GENOMIC DNA]</scope>
</reference>
<dbReference type="InterPro" id="IPR052709">
    <property type="entry name" value="Transposase-MT_Hybrid"/>
</dbReference>
<proteinExistence type="predicted"/>
<gene>
    <name evidence="1" type="ORF">AVEN_79873_1</name>
</gene>
<evidence type="ECO:0000313" key="2">
    <source>
        <dbReference type="Proteomes" id="UP000499080"/>
    </source>
</evidence>
<dbReference type="PANTHER" id="PTHR46060:SF1">
    <property type="entry name" value="MARINER MOS1 TRANSPOSASE-LIKE PROTEIN"/>
    <property type="match status" value="1"/>
</dbReference>
<evidence type="ECO:0008006" key="3">
    <source>
        <dbReference type="Google" id="ProtNLM"/>
    </source>
</evidence>
<dbReference type="GO" id="GO:0003676">
    <property type="term" value="F:nucleic acid binding"/>
    <property type="evidence" value="ECO:0007669"/>
    <property type="project" value="InterPro"/>
</dbReference>
<dbReference type="AlphaFoldDB" id="A0A4Y2DQP4"/>
<protein>
    <recommendedName>
        <fullName evidence="3">Histone-lysine N-methyltransferase SETMAR</fullName>
    </recommendedName>
</protein>
<organism evidence="1 2">
    <name type="scientific">Araneus ventricosus</name>
    <name type="common">Orbweaver spider</name>
    <name type="synonym">Epeira ventricosa</name>
    <dbReference type="NCBI Taxonomy" id="182803"/>
    <lineage>
        <taxon>Eukaryota</taxon>
        <taxon>Metazoa</taxon>
        <taxon>Ecdysozoa</taxon>
        <taxon>Arthropoda</taxon>
        <taxon>Chelicerata</taxon>
        <taxon>Arachnida</taxon>
        <taxon>Araneae</taxon>
        <taxon>Araneomorphae</taxon>
        <taxon>Entelegynae</taxon>
        <taxon>Araneoidea</taxon>
        <taxon>Araneidae</taxon>
        <taxon>Araneus</taxon>
    </lineage>
</organism>
<evidence type="ECO:0000313" key="1">
    <source>
        <dbReference type="EMBL" id="GBM19152.1"/>
    </source>
</evidence>
<comment type="caution">
    <text evidence="1">The sequence shown here is derived from an EMBL/GenBank/DDBJ whole genome shotgun (WGS) entry which is preliminary data.</text>
</comment>